<keyword evidence="3" id="KW-1185">Reference proteome</keyword>
<protein>
    <submittedName>
        <fullName evidence="2">Uncharacterized protein</fullName>
    </submittedName>
</protein>
<accession>A0ABY6RKT2</accession>
<proteinExistence type="predicted"/>
<name>A0ABY6RKT2_9MYCO</name>
<organism evidence="2 3">
    <name type="scientific">Mycobacterium persicum</name>
    <dbReference type="NCBI Taxonomy" id="1487726"/>
    <lineage>
        <taxon>Bacteria</taxon>
        <taxon>Bacillati</taxon>
        <taxon>Actinomycetota</taxon>
        <taxon>Actinomycetes</taxon>
        <taxon>Mycobacteriales</taxon>
        <taxon>Mycobacteriaceae</taxon>
        <taxon>Mycobacterium</taxon>
    </lineage>
</organism>
<comment type="caution">
    <text evidence="2">The sequence shown here is derived from an EMBL/GenBank/DDBJ whole genome shotgun (WGS) entry which is preliminary data.</text>
</comment>
<dbReference type="EMBL" id="UPHM01000091">
    <property type="protein sequence ID" value="VAZ96161.1"/>
    <property type="molecule type" value="Genomic_DNA"/>
</dbReference>
<dbReference type="Proteomes" id="UP000271464">
    <property type="component" value="Unassembled WGS sequence"/>
</dbReference>
<gene>
    <name evidence="2" type="ORF">LAUMK4_03407</name>
</gene>
<evidence type="ECO:0000313" key="3">
    <source>
        <dbReference type="Proteomes" id="UP000271464"/>
    </source>
</evidence>
<feature type="region of interest" description="Disordered" evidence="1">
    <location>
        <begin position="1"/>
        <end position="29"/>
    </location>
</feature>
<reference evidence="2 3" key="1">
    <citation type="submission" date="2018-09" db="EMBL/GenBank/DDBJ databases">
        <authorList>
            <person name="Tagini F."/>
        </authorList>
    </citation>
    <scope>NUCLEOTIDE SEQUENCE [LARGE SCALE GENOMIC DNA]</scope>
    <source>
        <strain evidence="2 3">MK4</strain>
    </source>
</reference>
<evidence type="ECO:0000256" key="1">
    <source>
        <dbReference type="SAM" id="MobiDB-lite"/>
    </source>
</evidence>
<sequence>MRLTTAAEKETFGKYQSHGGSKADSPRDLTVVNNPLTMEQMPDEFPVTLP</sequence>
<evidence type="ECO:0000313" key="2">
    <source>
        <dbReference type="EMBL" id="VAZ96161.1"/>
    </source>
</evidence>